<dbReference type="EMBL" id="JACMYH010000004">
    <property type="protein sequence ID" value="MBC2679747.1"/>
    <property type="molecule type" value="Genomic_DNA"/>
</dbReference>
<evidence type="ECO:0000313" key="4">
    <source>
        <dbReference type="Proteomes" id="UP000546173"/>
    </source>
</evidence>
<dbReference type="GO" id="GO:0019290">
    <property type="term" value="P:siderophore biosynthetic process"/>
    <property type="evidence" value="ECO:0007669"/>
    <property type="project" value="InterPro"/>
</dbReference>
<accession>A0A7X1G7A3</accession>
<dbReference type="InterPro" id="IPR037455">
    <property type="entry name" value="LucA/IucC-like"/>
</dbReference>
<feature type="domain" description="Aerobactin siderophore biosynthesis IucA/IucC N-terminal" evidence="1">
    <location>
        <begin position="194"/>
        <end position="433"/>
    </location>
</feature>
<feature type="domain" description="Aerobactin siderophore biosynthesis IucA/IucC-like C-terminal" evidence="2">
    <location>
        <begin position="461"/>
        <end position="622"/>
    </location>
</feature>
<comment type="caution">
    <text evidence="3">The sequence shown here is derived from an EMBL/GenBank/DDBJ whole genome shotgun (WGS) entry which is preliminary data.</text>
</comment>
<name>A0A7X1G7A3_9PSED</name>
<keyword evidence="4" id="KW-1185">Reference proteome</keyword>
<dbReference type="InterPro" id="IPR007310">
    <property type="entry name" value="Aerobactin_biosyn_IucA/IucC_N"/>
</dbReference>
<gene>
    <name evidence="3" type="ORF">H7993_15235</name>
</gene>
<dbReference type="Pfam" id="PF06276">
    <property type="entry name" value="FhuF"/>
    <property type="match status" value="1"/>
</dbReference>
<dbReference type="Gene3D" id="1.10.510.40">
    <property type="match status" value="1"/>
</dbReference>
<protein>
    <submittedName>
        <fullName evidence="3">Siderophore synthetase</fullName>
    </submittedName>
</protein>
<dbReference type="AlphaFoldDB" id="A0A7X1G7A3"/>
<sequence>MTSARIGTQQAVLSRWIKALDTEAFKRRGIGLSDLVNAAPIALEHSCQRLIQAMFREKLLDSSALSACADGTTCLAISGRGRIRFDSLKSGPMGSWTITGKVSVENVQGVVKPVELPSDLLELIYDHLTVHNSNCTFASIESEINDSFANDILCIAFQRRWASQLSNIAKHDGYRNTLDWLHSNPQNSNPTALLEQWGTLGHPWHPNYKTKLGLDISQIIDFSPEFEARLPVMLAALRTDVCYIESMDPVESHTKWWQQRFPKAAEEWKQALIKLKLKPDDYTPIPVHPWQATTELPNLFPDEIRQHMLVITDVTAFTGHPTMSFRTVIPDGRRKAPLVKLPVSLRLTSVQRTISPRSVRMGPRVSRLLQEMHEIEPTLIHYLKIIPERVGIQYEPAQSDDDRARHIAAIFRDNPADLVDDGELAIPVGSLFAMDASGRPLLEQWIELRYNSNEPDAALKFYKEYISMALPGLLGFYLIFGVAFEAHQQNSFVILGTGQQPSKLLIRDFGDIRIDRQAFNKHALNIQLHDPHMTLFDDSNHVRDKFIHTTLMCHIGELSLLCARQWRIPHAVLWNALTKEIESVFYQFRSKVDAQRWEAERQAILFEDWPAKAFLRMRLEESSKDIVERIPNPLRTHSNAR</sequence>
<proteinExistence type="predicted"/>
<evidence type="ECO:0000259" key="2">
    <source>
        <dbReference type="Pfam" id="PF06276"/>
    </source>
</evidence>
<dbReference type="Proteomes" id="UP000546173">
    <property type="component" value="Unassembled WGS sequence"/>
</dbReference>
<evidence type="ECO:0000313" key="3">
    <source>
        <dbReference type="EMBL" id="MBC2679747.1"/>
    </source>
</evidence>
<reference evidence="3 4" key="1">
    <citation type="submission" date="2020-08" db="EMBL/GenBank/DDBJ databases">
        <title>Pseudomonas sp. nov.</title>
        <authorList>
            <person name="Gieschler S."/>
            <person name="Fiedler G."/>
            <person name="Brinks E."/>
            <person name="Boehnlein C."/>
            <person name="Franz C.M.A.P."/>
            <person name="Kabisch J."/>
        </authorList>
    </citation>
    <scope>NUCLEOTIDE SEQUENCE [LARGE SCALE GENOMIC DNA]</scope>
    <source>
        <strain evidence="3 4">MBT-2</strain>
    </source>
</reference>
<dbReference type="Pfam" id="PF04183">
    <property type="entry name" value="IucA_IucC"/>
    <property type="match status" value="1"/>
</dbReference>
<dbReference type="PANTHER" id="PTHR34384">
    <property type="entry name" value="L-2,3-DIAMINOPROPANOATE--CITRATE LIGASE"/>
    <property type="match status" value="1"/>
</dbReference>
<organism evidence="3 4">
    <name type="scientific">Pseudomonas baltica</name>
    <dbReference type="NCBI Taxonomy" id="2762576"/>
    <lineage>
        <taxon>Bacteria</taxon>
        <taxon>Pseudomonadati</taxon>
        <taxon>Pseudomonadota</taxon>
        <taxon>Gammaproteobacteria</taxon>
        <taxon>Pseudomonadales</taxon>
        <taxon>Pseudomonadaceae</taxon>
        <taxon>Pseudomonas</taxon>
    </lineage>
</organism>
<evidence type="ECO:0000259" key="1">
    <source>
        <dbReference type="Pfam" id="PF04183"/>
    </source>
</evidence>
<dbReference type="GO" id="GO:0016881">
    <property type="term" value="F:acid-amino acid ligase activity"/>
    <property type="evidence" value="ECO:0007669"/>
    <property type="project" value="UniProtKB-ARBA"/>
</dbReference>
<dbReference type="RefSeq" id="WP_185794892.1">
    <property type="nucleotide sequence ID" value="NZ_JACMYH010000004.1"/>
</dbReference>
<dbReference type="InterPro" id="IPR022770">
    <property type="entry name" value="IucA/IucC-like_C"/>
</dbReference>